<protein>
    <submittedName>
        <fullName evidence="5">tRNA preQ1(34) S-adenosylmethionine ribosyltransferase-isomerase QueA</fullName>
    </submittedName>
</protein>
<sequence length="260" mass="30164">MKSINQFDYYLPPESIAKQPAVPRDYSRLFVYDTKTNEIVFDKFYNLDKYLPKKSFLVMNDTKVLPARVEMKKATGGKVRVLFLVNEIMSSSQYQVLSIEQNTIRIFVDRKVDVGDKLFFNSQYFVTVTAQEEHIFTVQFDFSIGELFRILEKKGTMPIPLYIKNSPLSRNDLLHKYQTIFARVPVGTRLIGRSAAAPTASLHFTNRLLSKLEKKRINKTFITLHVGMGTFASVTDVNIRQKKLHEEYFEINNETLQLIN</sequence>
<dbReference type="AlphaFoldDB" id="A0A2M7LMM1"/>
<dbReference type="InterPro" id="IPR042118">
    <property type="entry name" value="QueA_dom1"/>
</dbReference>
<dbReference type="Gene3D" id="3.40.1780.10">
    <property type="entry name" value="QueA-like"/>
    <property type="match status" value="1"/>
</dbReference>
<evidence type="ECO:0000256" key="2">
    <source>
        <dbReference type="ARBA" id="ARBA00022679"/>
    </source>
</evidence>
<keyword evidence="5" id="KW-0413">Isomerase</keyword>
<dbReference type="SUPFAM" id="SSF111337">
    <property type="entry name" value="QueA-like"/>
    <property type="match status" value="1"/>
</dbReference>
<proteinExistence type="predicted"/>
<dbReference type="PANTHER" id="PTHR30307:SF0">
    <property type="entry name" value="S-ADENOSYLMETHIONINE:TRNA RIBOSYLTRANSFERASE-ISOMERASE"/>
    <property type="match status" value="1"/>
</dbReference>
<keyword evidence="4" id="KW-0671">Queuosine biosynthesis</keyword>
<dbReference type="PANTHER" id="PTHR30307">
    <property type="entry name" value="S-ADENOSYLMETHIONINE:TRNA RIBOSYLTRANSFERASE-ISOMERASE"/>
    <property type="match status" value="1"/>
</dbReference>
<evidence type="ECO:0000256" key="3">
    <source>
        <dbReference type="ARBA" id="ARBA00022691"/>
    </source>
</evidence>
<evidence type="ECO:0000256" key="1">
    <source>
        <dbReference type="ARBA" id="ARBA00022490"/>
    </source>
</evidence>
<dbReference type="InterPro" id="IPR036100">
    <property type="entry name" value="QueA_sf"/>
</dbReference>
<dbReference type="Pfam" id="PF02547">
    <property type="entry name" value="Queuosine_synth"/>
    <property type="match status" value="1"/>
</dbReference>
<keyword evidence="3" id="KW-0949">S-adenosyl-L-methionine</keyword>
<evidence type="ECO:0000313" key="6">
    <source>
        <dbReference type="Proteomes" id="UP000229708"/>
    </source>
</evidence>
<dbReference type="GO" id="GO:0051075">
    <property type="term" value="F:S-adenosylmethionine:tRNA ribosyltransferase-isomerase activity"/>
    <property type="evidence" value="ECO:0007669"/>
    <property type="project" value="TreeGrafter"/>
</dbReference>
<dbReference type="Proteomes" id="UP000229708">
    <property type="component" value="Unassembled WGS sequence"/>
</dbReference>
<reference evidence="6" key="1">
    <citation type="submission" date="2017-09" db="EMBL/GenBank/DDBJ databases">
        <title>Depth-based differentiation of microbial function through sediment-hosted aquifers and enrichment of novel symbionts in the deep terrestrial subsurface.</title>
        <authorList>
            <person name="Probst A.J."/>
            <person name="Ladd B."/>
            <person name="Jarett J.K."/>
            <person name="Geller-Mcgrath D.E."/>
            <person name="Sieber C.M.K."/>
            <person name="Emerson J.B."/>
            <person name="Anantharaman K."/>
            <person name="Thomas B.C."/>
            <person name="Malmstrom R."/>
            <person name="Stieglmeier M."/>
            <person name="Klingl A."/>
            <person name="Woyke T."/>
            <person name="Ryan C.M."/>
            <person name="Banfield J.F."/>
        </authorList>
    </citation>
    <scope>NUCLEOTIDE SEQUENCE [LARGE SCALE GENOMIC DNA]</scope>
</reference>
<evidence type="ECO:0000256" key="4">
    <source>
        <dbReference type="ARBA" id="ARBA00022785"/>
    </source>
</evidence>
<dbReference type="InterPro" id="IPR003699">
    <property type="entry name" value="QueA"/>
</dbReference>
<feature type="non-terminal residue" evidence="5">
    <location>
        <position position="260"/>
    </location>
</feature>
<evidence type="ECO:0000313" key="5">
    <source>
        <dbReference type="EMBL" id="PIX69328.1"/>
    </source>
</evidence>
<accession>A0A2M7LMM1</accession>
<dbReference type="GO" id="GO:0008616">
    <property type="term" value="P:tRNA queuosine(34) biosynthetic process"/>
    <property type="evidence" value="ECO:0007669"/>
    <property type="project" value="UniProtKB-KW"/>
</dbReference>
<gene>
    <name evidence="5" type="ORF">COZ39_05460</name>
</gene>
<name>A0A2M7LMM1_9BACT</name>
<dbReference type="InterPro" id="IPR042119">
    <property type="entry name" value="QueA_dom2"/>
</dbReference>
<comment type="caution">
    <text evidence="5">The sequence shown here is derived from an EMBL/GenBank/DDBJ whole genome shotgun (WGS) entry which is preliminary data.</text>
</comment>
<dbReference type="Gene3D" id="2.40.10.240">
    <property type="entry name" value="QueA-like"/>
    <property type="match status" value="1"/>
</dbReference>
<keyword evidence="2 5" id="KW-0808">Transferase</keyword>
<keyword evidence="1" id="KW-0963">Cytoplasm</keyword>
<dbReference type="EMBL" id="PFJI01000235">
    <property type="protein sequence ID" value="PIX69328.1"/>
    <property type="molecule type" value="Genomic_DNA"/>
</dbReference>
<organism evidence="5 6">
    <name type="scientific">Candidatus Roizmanbacteria bacterium CG_4_10_14_3_um_filter_33_21</name>
    <dbReference type="NCBI Taxonomy" id="1974830"/>
    <lineage>
        <taxon>Bacteria</taxon>
        <taxon>Candidatus Roizmaniibacteriota</taxon>
    </lineage>
</organism>